<proteinExistence type="inferred from homology"/>
<dbReference type="EMBL" id="CP000527">
    <property type="protein sequence ID" value="ABM27996.1"/>
    <property type="molecule type" value="Genomic_DNA"/>
</dbReference>
<organism evidence="8 9">
    <name type="scientific">Nitratidesulfovibrio vulgaris (strain DP4)</name>
    <name type="common">Desulfovibrio vulgaris</name>
    <dbReference type="NCBI Taxonomy" id="391774"/>
    <lineage>
        <taxon>Bacteria</taxon>
        <taxon>Pseudomonadati</taxon>
        <taxon>Thermodesulfobacteriota</taxon>
        <taxon>Desulfovibrionia</taxon>
        <taxon>Desulfovibrionales</taxon>
        <taxon>Desulfovibrionaceae</taxon>
        <taxon>Nitratidesulfovibrio</taxon>
    </lineage>
</organism>
<sequence>MQQSAPSSSSYLAVLLVLCAEVLIYCSASWAKHLFPVVGAEGVTTYRLFFSAAVLALVSRPWQKPIPRDEWRPHLLFGVGLGGMFLFSYAAIRYVPLGISVGVQMLGPLVIALAASRRQRDFAWVGLAAAGIWLLLRPDAVGQVDMRGVALAGAAAGCWAMYIWFGKAACARDCCAALALAMFTGGVATLPLSLVTVGGTLLESSSLLFGLLLALSSAAVPCLLEMQALRRITPKVYGTLMSLAPAVAALMGCFWLDEQLSAGQWGGIASVVAASAGMTLAAE</sequence>
<feature type="transmembrane region" description="Helical" evidence="6">
    <location>
        <begin position="236"/>
        <end position="256"/>
    </location>
</feature>
<protein>
    <recommendedName>
        <fullName evidence="7">EamA domain-containing protein</fullName>
    </recommendedName>
</protein>
<feature type="transmembrane region" description="Helical" evidence="6">
    <location>
        <begin position="43"/>
        <end position="62"/>
    </location>
</feature>
<dbReference type="Proteomes" id="UP000009173">
    <property type="component" value="Chromosome"/>
</dbReference>
<feature type="domain" description="EamA" evidence="7">
    <location>
        <begin position="147"/>
        <end position="278"/>
    </location>
</feature>
<dbReference type="InterPro" id="IPR000620">
    <property type="entry name" value="EamA_dom"/>
</dbReference>
<evidence type="ECO:0000256" key="6">
    <source>
        <dbReference type="SAM" id="Phobius"/>
    </source>
</evidence>
<evidence type="ECO:0000256" key="5">
    <source>
        <dbReference type="ARBA" id="ARBA00023136"/>
    </source>
</evidence>
<dbReference type="RefSeq" id="WP_011791963.1">
    <property type="nucleotide sequence ID" value="NC_008751.1"/>
</dbReference>
<feature type="transmembrane region" description="Helical" evidence="6">
    <location>
        <begin position="74"/>
        <end position="92"/>
    </location>
</feature>
<evidence type="ECO:0000256" key="2">
    <source>
        <dbReference type="ARBA" id="ARBA00007362"/>
    </source>
</evidence>
<feature type="transmembrane region" description="Helical" evidence="6">
    <location>
        <begin position="262"/>
        <end position="282"/>
    </location>
</feature>
<feature type="transmembrane region" description="Helical" evidence="6">
    <location>
        <begin position="98"/>
        <end position="115"/>
    </location>
</feature>
<feature type="transmembrane region" description="Helical" evidence="6">
    <location>
        <begin position="207"/>
        <end position="224"/>
    </location>
</feature>
<dbReference type="Pfam" id="PF00892">
    <property type="entry name" value="EamA"/>
    <property type="match status" value="1"/>
</dbReference>
<comment type="similarity">
    <text evidence="2">Belongs to the EamA transporter family.</text>
</comment>
<gene>
    <name evidence="8" type="ordered locus">Dvul_0975</name>
</gene>
<accession>A0A0H3A766</accession>
<dbReference type="AlphaFoldDB" id="A0A0H3A766"/>
<dbReference type="Gene3D" id="1.10.3730.20">
    <property type="match status" value="1"/>
</dbReference>
<reference evidence="9" key="1">
    <citation type="journal article" date="2009" name="Environ. Microbiol.">
        <title>Contribution of mobile genetic elements to Desulfovibrio vulgaris genome plasticity.</title>
        <authorList>
            <person name="Walker C.B."/>
            <person name="Stolyar S."/>
            <person name="Chivian D."/>
            <person name="Pinel N."/>
            <person name="Gabster J.A."/>
            <person name="Dehal P.S."/>
            <person name="He Z."/>
            <person name="Yang Z.K."/>
            <person name="Yen H.C."/>
            <person name="Zhou J."/>
            <person name="Wall J.D."/>
            <person name="Hazen T.C."/>
            <person name="Arkin A.P."/>
            <person name="Stahl D.A."/>
        </authorList>
    </citation>
    <scope>NUCLEOTIDE SEQUENCE [LARGE SCALE GENOMIC DNA]</scope>
    <source>
        <strain evidence="9">DP4</strain>
    </source>
</reference>
<keyword evidence="4 6" id="KW-1133">Transmembrane helix</keyword>
<dbReference type="HOGENOM" id="CLU_057295_0_1_7"/>
<dbReference type="InterPro" id="IPR050638">
    <property type="entry name" value="AA-Vitamin_Transporters"/>
</dbReference>
<dbReference type="PANTHER" id="PTHR32322:SF2">
    <property type="entry name" value="EAMA DOMAIN-CONTAINING PROTEIN"/>
    <property type="match status" value="1"/>
</dbReference>
<dbReference type="GO" id="GO:0016020">
    <property type="term" value="C:membrane"/>
    <property type="evidence" value="ECO:0007669"/>
    <property type="project" value="UniProtKB-SubCell"/>
</dbReference>
<comment type="subcellular location">
    <subcellularLocation>
        <location evidence="1">Membrane</location>
        <topology evidence="1">Multi-pass membrane protein</topology>
    </subcellularLocation>
</comment>
<name>A0A0H3A766_NITV4</name>
<dbReference type="KEGG" id="dvl:Dvul_0975"/>
<dbReference type="InterPro" id="IPR037185">
    <property type="entry name" value="EmrE-like"/>
</dbReference>
<evidence type="ECO:0000313" key="9">
    <source>
        <dbReference type="Proteomes" id="UP000009173"/>
    </source>
</evidence>
<evidence type="ECO:0000259" key="7">
    <source>
        <dbReference type="Pfam" id="PF00892"/>
    </source>
</evidence>
<evidence type="ECO:0000256" key="3">
    <source>
        <dbReference type="ARBA" id="ARBA00022692"/>
    </source>
</evidence>
<evidence type="ECO:0000256" key="1">
    <source>
        <dbReference type="ARBA" id="ARBA00004141"/>
    </source>
</evidence>
<feature type="transmembrane region" description="Helical" evidence="6">
    <location>
        <begin position="122"/>
        <end position="140"/>
    </location>
</feature>
<dbReference type="PANTHER" id="PTHR32322">
    <property type="entry name" value="INNER MEMBRANE TRANSPORTER"/>
    <property type="match status" value="1"/>
</dbReference>
<feature type="transmembrane region" description="Helical" evidence="6">
    <location>
        <begin position="12"/>
        <end position="31"/>
    </location>
</feature>
<feature type="transmembrane region" description="Helical" evidence="6">
    <location>
        <begin position="177"/>
        <end position="201"/>
    </location>
</feature>
<evidence type="ECO:0000256" key="4">
    <source>
        <dbReference type="ARBA" id="ARBA00022989"/>
    </source>
</evidence>
<keyword evidence="3 6" id="KW-0812">Transmembrane</keyword>
<dbReference type="SUPFAM" id="SSF103481">
    <property type="entry name" value="Multidrug resistance efflux transporter EmrE"/>
    <property type="match status" value="2"/>
</dbReference>
<keyword evidence="5 6" id="KW-0472">Membrane</keyword>
<feature type="transmembrane region" description="Helical" evidence="6">
    <location>
        <begin position="146"/>
        <end position="165"/>
    </location>
</feature>
<evidence type="ECO:0000313" key="8">
    <source>
        <dbReference type="EMBL" id="ABM27996.1"/>
    </source>
</evidence>